<evidence type="ECO:0000313" key="10">
    <source>
        <dbReference type="EMBL" id="CUN79807.1"/>
    </source>
</evidence>
<dbReference type="GO" id="GO:0005886">
    <property type="term" value="C:plasma membrane"/>
    <property type="evidence" value="ECO:0007669"/>
    <property type="project" value="UniProtKB-SubCell"/>
</dbReference>
<evidence type="ECO:0000313" key="13">
    <source>
        <dbReference type="EMBL" id="RGJ24925.1"/>
    </source>
</evidence>
<dbReference type="Proteomes" id="UP000285693">
    <property type="component" value="Unassembled WGS sequence"/>
</dbReference>
<evidence type="ECO:0000313" key="16">
    <source>
        <dbReference type="EMBL" id="RHG55647.1"/>
    </source>
</evidence>
<dbReference type="RefSeq" id="WP_008369366.1">
    <property type="nucleotide sequence ID" value="NZ_BSCI01000005.1"/>
</dbReference>
<dbReference type="EMBL" id="QRIM01000030">
    <property type="protein sequence ID" value="RHG55647.1"/>
    <property type="molecule type" value="Genomic_DNA"/>
</dbReference>
<proteinExistence type="inferred from homology"/>
<dbReference type="InterPro" id="IPR000515">
    <property type="entry name" value="MetI-like"/>
</dbReference>
<evidence type="ECO:0000256" key="3">
    <source>
        <dbReference type="ARBA" id="ARBA00022475"/>
    </source>
</evidence>
<evidence type="ECO:0000313" key="18">
    <source>
        <dbReference type="Proteomes" id="UP000095727"/>
    </source>
</evidence>
<dbReference type="InterPro" id="IPR045621">
    <property type="entry name" value="BPD_transp_1_N"/>
</dbReference>
<dbReference type="STRING" id="410072.ERS852525_01897"/>
<evidence type="ECO:0000313" key="15">
    <source>
        <dbReference type="EMBL" id="RHF82368.1"/>
    </source>
</evidence>
<evidence type="ECO:0000313" key="12">
    <source>
        <dbReference type="EMBL" id="NUN87779.1"/>
    </source>
</evidence>
<sequence>MAKYILKRLGYIIIVFFLLSILLFGIFKMVPGDPARLMVEGQKQSVSPEQYEMLYQQARVRLGLDKPIPVQYLSWMGNILQGDFGYSTVYRIPVKELIGPPMKNTIALNVVYYIFLFAIGIPLGIKCAVKKDTVFDTSLQVATMIGISIPSFISALIFIYLFAIKIPIFPISGMVTTGANFTGFRAFLDYLYHMALPIIVCLTGIGGLIRYVRGALLDALSMDYVRTARAKGLKEKTVIYKHAFRNAMIPITGWIVGSIVGIFGGAVIIETLFSWKGVGKLLIDSLNQHDYTVALSMQMFYILLGLAANLITDLCYCIVDPRIKLD</sequence>
<evidence type="ECO:0000256" key="5">
    <source>
        <dbReference type="ARBA" id="ARBA00022989"/>
    </source>
</evidence>
<dbReference type="Proteomes" id="UP000095727">
    <property type="component" value="Unassembled WGS sequence"/>
</dbReference>
<dbReference type="Proteomes" id="UP000286595">
    <property type="component" value="Unassembled WGS sequence"/>
</dbReference>
<dbReference type="EMBL" id="CYZK01000004">
    <property type="protein sequence ID" value="CUN79807.1"/>
    <property type="molecule type" value="Genomic_DNA"/>
</dbReference>
<dbReference type="EMBL" id="BSCI01000005">
    <property type="protein sequence ID" value="GLG86585.1"/>
    <property type="molecule type" value="Genomic_DNA"/>
</dbReference>
<reference evidence="19 20" key="2">
    <citation type="submission" date="2018-08" db="EMBL/GenBank/DDBJ databases">
        <title>A genome reference for cultivated species of the human gut microbiota.</title>
        <authorList>
            <person name="Zou Y."/>
            <person name="Xue W."/>
            <person name="Luo G."/>
        </authorList>
    </citation>
    <scope>NUCLEOTIDE SEQUENCE [LARGE SCALE GENOMIC DNA]</scope>
    <source>
        <strain evidence="14 21">AF16-31</strain>
        <strain evidence="16 22">AM22-12LB</strain>
        <strain evidence="15 20">AM23-3</strain>
        <strain evidence="13 19">TM07-19</strain>
    </source>
</reference>
<dbReference type="InterPro" id="IPR035906">
    <property type="entry name" value="MetI-like_sf"/>
</dbReference>
<evidence type="ECO:0000256" key="1">
    <source>
        <dbReference type="ARBA" id="ARBA00004651"/>
    </source>
</evidence>
<dbReference type="EMBL" id="CYXR01000004">
    <property type="protein sequence ID" value="CUM79113.1"/>
    <property type="molecule type" value="Genomic_DNA"/>
</dbReference>
<name>A0A173XTL0_9FIRM</name>
<dbReference type="Proteomes" id="UP000260655">
    <property type="component" value="Unassembled WGS sequence"/>
</dbReference>
<keyword evidence="4" id="KW-0812">Transmembrane</keyword>
<dbReference type="AlphaFoldDB" id="A0A173XTL0"/>
<dbReference type="Proteomes" id="UP000095362">
    <property type="component" value="Unassembled WGS sequence"/>
</dbReference>
<evidence type="ECO:0000313" key="14">
    <source>
        <dbReference type="EMBL" id="RGU45906.1"/>
    </source>
</evidence>
<comment type="subcellular location">
    <subcellularLocation>
        <location evidence="1 7">Cell membrane</location>
        <topology evidence="1 7">Multi-pass membrane protein</topology>
    </subcellularLocation>
</comment>
<comment type="similarity">
    <text evidence="7">Belongs to the binding-protein-dependent transport system permease family.</text>
</comment>
<evidence type="ECO:0000313" key="9">
    <source>
        <dbReference type="EMBL" id="CUM79113.1"/>
    </source>
</evidence>
<dbReference type="SUPFAM" id="SSF161098">
    <property type="entry name" value="MetI-like"/>
    <property type="match status" value="1"/>
</dbReference>
<evidence type="ECO:0000313" key="17">
    <source>
        <dbReference type="Proteomes" id="UP000095362"/>
    </source>
</evidence>
<dbReference type="Pfam" id="PF00528">
    <property type="entry name" value="BPD_transp_1"/>
    <property type="match status" value="1"/>
</dbReference>
<reference evidence="11" key="6">
    <citation type="submission" date="2022-11" db="EMBL/GenBank/DDBJ databases">
        <title>Draft genome sequence of Coprococcus comes strain 31264.</title>
        <authorList>
            <person name="Hisatomi A."/>
            <person name="Ohkuma M."/>
            <person name="Sakamoto M."/>
        </authorList>
    </citation>
    <scope>NUCLEOTIDE SEQUENCE</scope>
    <source>
        <strain evidence="11">JCM 31264</strain>
    </source>
</reference>
<keyword evidence="2 7" id="KW-0813">Transport</keyword>
<reference evidence="11" key="5">
    <citation type="submission" date="2022-09" db="EMBL/GenBank/DDBJ databases">
        <title>Draft genome sequence of Coprococcus comes strain 31264.</title>
        <authorList>
            <person name="Atsushi H."/>
            <person name="Moriya O."/>
            <person name="Mitsuo S."/>
        </authorList>
    </citation>
    <scope>NUCLEOTIDE SEQUENCE</scope>
    <source>
        <strain evidence="11">JCM 31264</strain>
    </source>
</reference>
<dbReference type="Pfam" id="PF19300">
    <property type="entry name" value="BPD_transp_1_N"/>
    <property type="match status" value="1"/>
</dbReference>
<dbReference type="EMBL" id="QSOV01000003">
    <property type="protein sequence ID" value="RGJ24925.1"/>
    <property type="molecule type" value="Genomic_DNA"/>
</dbReference>
<dbReference type="Proteomes" id="UP000554488">
    <property type="component" value="Unassembled WGS sequence"/>
</dbReference>
<dbReference type="PANTHER" id="PTHR30465">
    <property type="entry name" value="INNER MEMBRANE ABC TRANSPORTER"/>
    <property type="match status" value="1"/>
</dbReference>
<dbReference type="GO" id="GO:0055085">
    <property type="term" value="P:transmembrane transport"/>
    <property type="evidence" value="ECO:0007669"/>
    <property type="project" value="InterPro"/>
</dbReference>
<protein>
    <submittedName>
        <fullName evidence="11 12">ABC transporter permease</fullName>
    </submittedName>
    <submittedName>
        <fullName evidence="9">Dipeptide transport system permease protein dppB</fullName>
    </submittedName>
</protein>
<reference evidence="12 23" key="4">
    <citation type="submission" date="2020-07" db="EMBL/GenBank/DDBJ databases">
        <title>Bacterial metabolism rescues the inhibition of intestinal drug absorption by food and drug additives.</title>
        <authorList>
            <person name="Zou L."/>
            <person name="Spanogiannopoulos P."/>
            <person name="Chien H.-C."/>
            <person name="Pieper L.M."/>
            <person name="Cai W."/>
            <person name="Khuri N."/>
            <person name="Pottel J."/>
            <person name="Vora B."/>
            <person name="Ni Z."/>
            <person name="Tsakalozou E."/>
            <person name="Zhang W."/>
            <person name="Shoichet B.K."/>
            <person name="Giacomini K.M."/>
            <person name="Turnbaugh P.J."/>
        </authorList>
    </citation>
    <scope>NUCLEOTIDE SEQUENCE [LARGE SCALE GENOMIC DNA]</scope>
    <source>
        <strain evidence="12 23">F22</strain>
    </source>
</reference>
<evidence type="ECO:0000313" key="23">
    <source>
        <dbReference type="Proteomes" id="UP000554488"/>
    </source>
</evidence>
<evidence type="ECO:0000313" key="22">
    <source>
        <dbReference type="Proteomes" id="UP000286595"/>
    </source>
</evidence>
<evidence type="ECO:0000313" key="19">
    <source>
        <dbReference type="Proteomes" id="UP000260655"/>
    </source>
</evidence>
<reference evidence="12 23" key="3">
    <citation type="submission" date="2020-04" db="EMBL/GenBank/DDBJ databases">
        <authorList>
            <person name="Pieper L."/>
        </authorList>
    </citation>
    <scope>NUCLEOTIDE SEQUENCE [LARGE SCALE GENOMIC DNA]</scope>
    <source>
        <strain evidence="12 23">F22</strain>
    </source>
</reference>
<dbReference type="EMBL" id="QRXY01000007">
    <property type="protein sequence ID" value="RGU45906.1"/>
    <property type="molecule type" value="Genomic_DNA"/>
</dbReference>
<accession>A0A173XTL0</accession>
<dbReference type="CDD" id="cd06261">
    <property type="entry name" value="TM_PBP2"/>
    <property type="match status" value="1"/>
</dbReference>
<evidence type="ECO:0000313" key="21">
    <source>
        <dbReference type="Proteomes" id="UP000285693"/>
    </source>
</evidence>
<evidence type="ECO:0000256" key="4">
    <source>
        <dbReference type="ARBA" id="ARBA00022692"/>
    </source>
</evidence>
<dbReference type="EMBL" id="QRHO01000015">
    <property type="protein sequence ID" value="RHF82368.1"/>
    <property type="molecule type" value="Genomic_DNA"/>
</dbReference>
<dbReference type="PANTHER" id="PTHR30465:SF0">
    <property type="entry name" value="OLIGOPEPTIDE TRANSPORT SYSTEM PERMEASE PROTEIN APPB"/>
    <property type="match status" value="1"/>
</dbReference>
<dbReference type="Gene3D" id="1.10.3720.10">
    <property type="entry name" value="MetI-like"/>
    <property type="match status" value="1"/>
</dbReference>
<dbReference type="OrthoDB" id="9806409at2"/>
<evidence type="ECO:0000259" key="8">
    <source>
        <dbReference type="PROSITE" id="PS50928"/>
    </source>
</evidence>
<dbReference type="GeneID" id="92824405"/>
<dbReference type="PaxDb" id="410072-ERS852525_01897"/>
<evidence type="ECO:0000256" key="7">
    <source>
        <dbReference type="RuleBase" id="RU363032"/>
    </source>
</evidence>
<organism evidence="12 23">
    <name type="scientific">Coprococcus comes</name>
    <dbReference type="NCBI Taxonomy" id="410072"/>
    <lineage>
        <taxon>Bacteria</taxon>
        <taxon>Bacillati</taxon>
        <taxon>Bacillota</taxon>
        <taxon>Clostridia</taxon>
        <taxon>Lachnospirales</taxon>
        <taxon>Lachnospiraceae</taxon>
        <taxon>Coprococcus</taxon>
    </lineage>
</organism>
<dbReference type="EMBL" id="JABWDC010000084">
    <property type="protein sequence ID" value="NUN87779.1"/>
    <property type="molecule type" value="Genomic_DNA"/>
</dbReference>
<reference evidence="17 18" key="1">
    <citation type="submission" date="2015-09" db="EMBL/GenBank/DDBJ databases">
        <authorList>
            <consortium name="Pathogen Informatics"/>
        </authorList>
    </citation>
    <scope>NUCLEOTIDE SEQUENCE [LARGE SCALE GENOMIC DNA]</scope>
    <source>
        <strain evidence="10 17">2789STDY5834866</strain>
        <strain evidence="9 18">2789STDY5834962</strain>
    </source>
</reference>
<keyword evidence="3" id="KW-1003">Cell membrane</keyword>
<evidence type="ECO:0000313" key="11">
    <source>
        <dbReference type="EMBL" id="GLG86585.1"/>
    </source>
</evidence>
<dbReference type="Proteomes" id="UP001145109">
    <property type="component" value="Unassembled WGS sequence"/>
</dbReference>
<keyword evidence="6" id="KW-0472">Membrane</keyword>
<keyword evidence="5" id="KW-1133">Transmembrane helix</keyword>
<evidence type="ECO:0000256" key="2">
    <source>
        <dbReference type="ARBA" id="ARBA00022448"/>
    </source>
</evidence>
<evidence type="ECO:0000256" key="6">
    <source>
        <dbReference type="ARBA" id="ARBA00023136"/>
    </source>
</evidence>
<dbReference type="Proteomes" id="UP000284579">
    <property type="component" value="Unassembled WGS sequence"/>
</dbReference>
<gene>
    <name evidence="10" type="primary">dppB_2</name>
    <name evidence="11" type="synonym">appB_1</name>
    <name evidence="9" type="synonym">dppB</name>
    <name evidence="11" type="ORF">comes_11300</name>
    <name evidence="16" type="ORF">DW252_16530</name>
    <name evidence="15" type="ORF">DW656_11335</name>
    <name evidence="14" type="ORF">DWW65_06735</name>
    <name evidence="13" type="ORF">DXD67_04055</name>
    <name evidence="10" type="ORF">ERS852481_00824</name>
    <name evidence="9" type="ORF">ERS852574_00723</name>
    <name evidence="12" type="ORF">HUU93_14485</name>
</gene>
<dbReference type="PROSITE" id="PS50928">
    <property type="entry name" value="ABC_TM1"/>
    <property type="match status" value="1"/>
</dbReference>
<evidence type="ECO:0000313" key="20">
    <source>
        <dbReference type="Proteomes" id="UP000284579"/>
    </source>
</evidence>
<feature type="domain" description="ABC transmembrane type-1" evidence="8">
    <location>
        <begin position="102"/>
        <end position="312"/>
    </location>
</feature>